<keyword evidence="1" id="KW-1133">Transmembrane helix</keyword>
<accession>A0ABR9IXK8</accession>
<protein>
    <submittedName>
        <fullName evidence="2">Metal-binding membrane protein</fullName>
    </submittedName>
</protein>
<dbReference type="InterPro" id="IPR018688">
    <property type="entry name" value="PpoB2-like"/>
</dbReference>
<evidence type="ECO:0000313" key="2">
    <source>
        <dbReference type="EMBL" id="MBE1507935.1"/>
    </source>
</evidence>
<keyword evidence="3" id="KW-1185">Reference proteome</keyword>
<evidence type="ECO:0000313" key="3">
    <source>
        <dbReference type="Proteomes" id="UP000620262"/>
    </source>
</evidence>
<keyword evidence="1" id="KW-0812">Transmembrane</keyword>
<feature type="transmembrane region" description="Helical" evidence="1">
    <location>
        <begin position="41"/>
        <end position="64"/>
    </location>
</feature>
<evidence type="ECO:0000256" key="1">
    <source>
        <dbReference type="SAM" id="Phobius"/>
    </source>
</evidence>
<dbReference type="Proteomes" id="UP000620262">
    <property type="component" value="Unassembled WGS sequence"/>
</dbReference>
<feature type="transmembrane region" description="Helical" evidence="1">
    <location>
        <begin position="76"/>
        <end position="101"/>
    </location>
</feature>
<comment type="caution">
    <text evidence="2">The sequence shown here is derived from an EMBL/GenBank/DDBJ whole genome shotgun (WGS) entry which is preliminary data.</text>
</comment>
<dbReference type="EMBL" id="JADBEC010000002">
    <property type="protein sequence ID" value="MBE1507935.1"/>
    <property type="molecule type" value="Genomic_DNA"/>
</dbReference>
<dbReference type="Pfam" id="PF09948">
    <property type="entry name" value="PpoB2"/>
    <property type="match status" value="1"/>
</dbReference>
<dbReference type="RefSeq" id="WP_192731621.1">
    <property type="nucleotide sequence ID" value="NZ_BAAAVL010000002.1"/>
</dbReference>
<gene>
    <name evidence="2" type="ORF">H4W29_005180</name>
</gene>
<proteinExistence type="predicted"/>
<feature type="transmembrane region" description="Helical" evidence="1">
    <location>
        <begin position="107"/>
        <end position="125"/>
    </location>
</feature>
<feature type="transmembrane region" description="Helical" evidence="1">
    <location>
        <begin position="169"/>
        <end position="196"/>
    </location>
</feature>
<reference evidence="2 3" key="1">
    <citation type="submission" date="2020-10" db="EMBL/GenBank/DDBJ databases">
        <title>Sequencing the genomes of 1000 actinobacteria strains.</title>
        <authorList>
            <person name="Klenk H.-P."/>
        </authorList>
    </citation>
    <scope>NUCLEOTIDE SEQUENCE [LARGE SCALE GENOMIC DNA]</scope>
    <source>
        <strain evidence="2 3">DSM 7307</strain>
    </source>
</reference>
<name>A0ABR9IXK8_RHIVS</name>
<organism evidence="2 3">
    <name type="scientific">Rhizobium viscosum</name>
    <name type="common">Arthrobacter viscosus</name>
    <dbReference type="NCBI Taxonomy" id="1673"/>
    <lineage>
        <taxon>Bacteria</taxon>
        <taxon>Pseudomonadati</taxon>
        <taxon>Pseudomonadota</taxon>
        <taxon>Alphaproteobacteria</taxon>
        <taxon>Hyphomicrobiales</taxon>
        <taxon>Rhizobiaceae</taxon>
        <taxon>Rhizobium/Agrobacterium group</taxon>
        <taxon>Rhizobium</taxon>
    </lineage>
</organism>
<keyword evidence="1" id="KW-0472">Membrane</keyword>
<sequence>MTGKEVLPAMPDLCFSTPSVAGRLTTQIDVALADKGLFLTALAWMAMILAMMPPLLAGPLLHVWRRSFSRRRPRAVCAFVVAYLLVWIAAGTMLVPAAIVLNAWSQTVALAPILPALLIALVWQVTPSKQWFLNSCHGRPPLAAYGKQADLDVFRFGVARGLSCAATCWAFMLVVLVSGGVGHWAVMAATMILALLERKRGPQPATWFNGIRLAV</sequence>